<protein>
    <submittedName>
        <fullName evidence="1">Uncharacterized protein</fullName>
    </submittedName>
</protein>
<comment type="caution">
    <text evidence="1">The sequence shown here is derived from an EMBL/GenBank/DDBJ whole genome shotgun (WGS) entry which is preliminary data.</text>
</comment>
<dbReference type="EMBL" id="JADCUA010000043">
    <property type="protein sequence ID" value="KAH9829118.1"/>
    <property type="molecule type" value="Genomic_DNA"/>
</dbReference>
<accession>A0ABQ8JY00</accession>
<sequence>MMHSIVRSLSWPLVLRYVPATEHSNPRHHRPTRAHCVVGCTRGTVGPRPGCRRRYTYFILDIIRDRIGAAGKRRWRYEAIYATLARKPRSVVASREGALDIHSASLGWKRAAESPSTSPVHLRSIYGRRTAQAGRLTPSDLAVRTRCLDYGQPGLERDRFQVAVVQHPAPRLVPTSISFSAAEGTFAAYSDPTARQLFFAFLFSQPVLCLTR</sequence>
<evidence type="ECO:0000313" key="1">
    <source>
        <dbReference type="EMBL" id="KAH9829118.1"/>
    </source>
</evidence>
<proteinExistence type="predicted"/>
<organism evidence="1 2">
    <name type="scientific">Rhodofomes roseus</name>
    <dbReference type="NCBI Taxonomy" id="34475"/>
    <lineage>
        <taxon>Eukaryota</taxon>
        <taxon>Fungi</taxon>
        <taxon>Dikarya</taxon>
        <taxon>Basidiomycota</taxon>
        <taxon>Agaricomycotina</taxon>
        <taxon>Agaricomycetes</taxon>
        <taxon>Polyporales</taxon>
        <taxon>Rhodofomes</taxon>
    </lineage>
</organism>
<name>A0ABQ8JY00_9APHY</name>
<gene>
    <name evidence="1" type="ORF">C8Q71DRAFT_449894</name>
</gene>
<reference evidence="1 2" key="1">
    <citation type="journal article" date="2021" name="Environ. Microbiol.">
        <title>Gene family expansions and transcriptome signatures uncover fungal adaptations to wood decay.</title>
        <authorList>
            <person name="Hage H."/>
            <person name="Miyauchi S."/>
            <person name="Viragh M."/>
            <person name="Drula E."/>
            <person name="Min B."/>
            <person name="Chaduli D."/>
            <person name="Navarro D."/>
            <person name="Favel A."/>
            <person name="Norest M."/>
            <person name="Lesage-Meessen L."/>
            <person name="Balint B."/>
            <person name="Merenyi Z."/>
            <person name="de Eugenio L."/>
            <person name="Morin E."/>
            <person name="Martinez A.T."/>
            <person name="Baldrian P."/>
            <person name="Stursova M."/>
            <person name="Martinez M.J."/>
            <person name="Novotny C."/>
            <person name="Magnuson J.K."/>
            <person name="Spatafora J.W."/>
            <person name="Maurice S."/>
            <person name="Pangilinan J."/>
            <person name="Andreopoulos W."/>
            <person name="LaButti K."/>
            <person name="Hundley H."/>
            <person name="Na H."/>
            <person name="Kuo A."/>
            <person name="Barry K."/>
            <person name="Lipzen A."/>
            <person name="Henrissat B."/>
            <person name="Riley R."/>
            <person name="Ahrendt S."/>
            <person name="Nagy L.G."/>
            <person name="Grigoriev I.V."/>
            <person name="Martin F."/>
            <person name="Rosso M.N."/>
        </authorList>
    </citation>
    <scope>NUCLEOTIDE SEQUENCE [LARGE SCALE GENOMIC DNA]</scope>
    <source>
        <strain evidence="1 2">CIRM-BRFM 1785</strain>
    </source>
</reference>
<dbReference type="RefSeq" id="XP_047772636.1">
    <property type="nucleotide sequence ID" value="XM_047918614.1"/>
</dbReference>
<evidence type="ECO:0000313" key="2">
    <source>
        <dbReference type="Proteomes" id="UP000814176"/>
    </source>
</evidence>
<dbReference type="Proteomes" id="UP000814176">
    <property type="component" value="Unassembled WGS sequence"/>
</dbReference>
<dbReference type="GeneID" id="71999346"/>
<keyword evidence="2" id="KW-1185">Reference proteome</keyword>